<gene>
    <name evidence="1" type="ORF">SS50377_28428</name>
</gene>
<sequence length="63" mass="7334">MLNFSNTSFQYLKLGLPSQAYDCSADRRLLNTPQLRNFMRCMAIQKVLLFTLTDRVQTLEAFV</sequence>
<proteinExistence type="predicted"/>
<dbReference type="EMBL" id="AUWU02000009">
    <property type="protein sequence ID" value="KAH0569479.1"/>
    <property type="molecule type" value="Genomic_DNA"/>
</dbReference>
<dbReference type="GeneID" id="94302451"/>
<keyword evidence="2" id="KW-1185">Reference proteome</keyword>
<dbReference type="RefSeq" id="XP_067760252.1">
    <property type="nucleotide sequence ID" value="XM_067912195.1"/>
</dbReference>
<name>A0A9P8RU94_9EUKA</name>
<dbReference type="KEGG" id="ssao:94302451"/>
<organism evidence="1 2">
    <name type="scientific">Spironucleus salmonicida</name>
    <dbReference type="NCBI Taxonomy" id="348837"/>
    <lineage>
        <taxon>Eukaryota</taxon>
        <taxon>Metamonada</taxon>
        <taxon>Diplomonadida</taxon>
        <taxon>Hexamitidae</taxon>
        <taxon>Hexamitinae</taxon>
        <taxon>Spironucleus</taxon>
    </lineage>
</organism>
<reference evidence="1 2" key="1">
    <citation type="journal article" date="2014" name="PLoS Genet.">
        <title>The Genome of Spironucleus salmonicida Highlights a Fish Pathogen Adapted to Fluctuating Environments.</title>
        <authorList>
            <person name="Xu F."/>
            <person name="Jerlstrom-Hultqvist J."/>
            <person name="Einarsson E."/>
            <person name="Astvaldsson A."/>
            <person name="Svard S.G."/>
            <person name="Andersson J.O."/>
        </authorList>
    </citation>
    <scope>NUCLEOTIDE SEQUENCE [LARGE SCALE GENOMIC DNA]</scope>
    <source>
        <strain evidence="1 2">ATCC 50377</strain>
    </source>
</reference>
<protein>
    <submittedName>
        <fullName evidence="1">Uncharacterized protein</fullName>
    </submittedName>
</protein>
<accession>A0A9P8RU94</accession>
<evidence type="ECO:0000313" key="1">
    <source>
        <dbReference type="EMBL" id="KAH0569479.1"/>
    </source>
</evidence>
<evidence type="ECO:0000313" key="2">
    <source>
        <dbReference type="Proteomes" id="UP000018208"/>
    </source>
</evidence>
<dbReference type="Proteomes" id="UP000018208">
    <property type="component" value="Unassembled WGS sequence"/>
</dbReference>
<comment type="caution">
    <text evidence="1">The sequence shown here is derived from an EMBL/GenBank/DDBJ whole genome shotgun (WGS) entry which is preliminary data.</text>
</comment>
<dbReference type="AlphaFoldDB" id="A0A9P8RU94"/>